<dbReference type="GO" id="GO:0009097">
    <property type="term" value="P:isoleucine biosynthetic process"/>
    <property type="evidence" value="ECO:0007669"/>
    <property type="project" value="TreeGrafter"/>
</dbReference>
<dbReference type="Pfam" id="PF00205">
    <property type="entry name" value="TPP_enzyme_M"/>
    <property type="match status" value="1"/>
</dbReference>
<dbReference type="AlphaFoldDB" id="A0A4S2N3Z1"/>
<dbReference type="CDD" id="cd02002">
    <property type="entry name" value="TPP_BFDC"/>
    <property type="match status" value="1"/>
</dbReference>
<gene>
    <name evidence="7" type="ORF">EX30DRAFT_338287</name>
</gene>
<feature type="domain" description="Thiamine pyrophosphate enzyme TPP-binding" evidence="5">
    <location>
        <begin position="409"/>
        <end position="572"/>
    </location>
</feature>
<dbReference type="GO" id="GO:0030976">
    <property type="term" value="F:thiamine pyrophosphate binding"/>
    <property type="evidence" value="ECO:0007669"/>
    <property type="project" value="InterPro"/>
</dbReference>
<dbReference type="Pfam" id="PF02775">
    <property type="entry name" value="TPP_enzyme_C"/>
    <property type="match status" value="1"/>
</dbReference>
<dbReference type="PANTHER" id="PTHR18968">
    <property type="entry name" value="THIAMINE PYROPHOSPHATE ENZYMES"/>
    <property type="match status" value="1"/>
</dbReference>
<keyword evidence="8" id="KW-1185">Reference proteome</keyword>
<dbReference type="InterPro" id="IPR012000">
    <property type="entry name" value="Thiamin_PyroP_enz_cen_dom"/>
</dbReference>
<dbReference type="SUPFAM" id="SSF52518">
    <property type="entry name" value="Thiamin diphosphate-binding fold (THDP-binding)"/>
    <property type="match status" value="2"/>
</dbReference>
<dbReference type="GO" id="GO:0005739">
    <property type="term" value="C:mitochondrion"/>
    <property type="evidence" value="ECO:0007669"/>
    <property type="project" value="TreeGrafter"/>
</dbReference>
<dbReference type="InterPro" id="IPR012001">
    <property type="entry name" value="Thiamin_PyroP_enz_TPP-bd_dom"/>
</dbReference>
<evidence type="ECO:0000256" key="2">
    <source>
        <dbReference type="ARBA" id="ARBA00023052"/>
    </source>
</evidence>
<dbReference type="PANTHER" id="PTHR18968:SF164">
    <property type="entry name" value="PYRUVATE DECARBOXYLASE"/>
    <property type="match status" value="1"/>
</dbReference>
<dbReference type="EMBL" id="ML220113">
    <property type="protein sequence ID" value="TGZ83674.1"/>
    <property type="molecule type" value="Genomic_DNA"/>
</dbReference>
<dbReference type="Pfam" id="PF02776">
    <property type="entry name" value="TPP_enzyme_N"/>
    <property type="match status" value="1"/>
</dbReference>
<keyword evidence="2 3" id="KW-0786">Thiamine pyrophosphate</keyword>
<dbReference type="InterPro" id="IPR029035">
    <property type="entry name" value="DHS-like_NAD/FAD-binding_dom"/>
</dbReference>
<dbReference type="Gene3D" id="3.40.50.970">
    <property type="match status" value="2"/>
</dbReference>
<dbReference type="STRING" id="341454.A0A4S2N3Z1"/>
<proteinExistence type="inferred from homology"/>
<dbReference type="InterPro" id="IPR029061">
    <property type="entry name" value="THDP-binding"/>
</dbReference>
<evidence type="ECO:0000313" key="8">
    <source>
        <dbReference type="Proteomes" id="UP000298138"/>
    </source>
</evidence>
<dbReference type="GO" id="GO:0000287">
    <property type="term" value="F:magnesium ion binding"/>
    <property type="evidence" value="ECO:0007669"/>
    <property type="project" value="InterPro"/>
</dbReference>
<dbReference type="GO" id="GO:0050660">
    <property type="term" value="F:flavin adenine dinucleotide binding"/>
    <property type="evidence" value="ECO:0007669"/>
    <property type="project" value="TreeGrafter"/>
</dbReference>
<feature type="domain" description="Thiamine pyrophosphate enzyme N-terminal TPP-binding" evidence="6">
    <location>
        <begin position="4"/>
        <end position="134"/>
    </location>
</feature>
<comment type="similarity">
    <text evidence="1 3">Belongs to the TPP enzyme family.</text>
</comment>
<dbReference type="InterPro" id="IPR011766">
    <property type="entry name" value="TPP_enzyme_TPP-bd"/>
</dbReference>
<feature type="domain" description="Thiamine pyrophosphate enzyme central" evidence="4">
    <location>
        <begin position="209"/>
        <end position="336"/>
    </location>
</feature>
<reference evidence="7 8" key="1">
    <citation type="submission" date="2019-04" db="EMBL/GenBank/DDBJ databases">
        <title>Comparative genomics and transcriptomics to analyze fruiting body development in filamentous ascomycetes.</title>
        <authorList>
            <consortium name="DOE Joint Genome Institute"/>
            <person name="Lutkenhaus R."/>
            <person name="Traeger S."/>
            <person name="Breuer J."/>
            <person name="Kuo A."/>
            <person name="Lipzen A."/>
            <person name="Pangilinan J."/>
            <person name="Dilworth D."/>
            <person name="Sandor L."/>
            <person name="Poggeler S."/>
            <person name="Barry K."/>
            <person name="Grigoriev I.V."/>
            <person name="Nowrousian M."/>
        </authorList>
    </citation>
    <scope>NUCLEOTIDE SEQUENCE [LARGE SCALE GENOMIC DNA]</scope>
    <source>
        <strain evidence="7 8">CBS 389.68</strain>
    </source>
</reference>
<dbReference type="GO" id="GO:0009099">
    <property type="term" value="P:L-valine biosynthetic process"/>
    <property type="evidence" value="ECO:0007669"/>
    <property type="project" value="TreeGrafter"/>
</dbReference>
<dbReference type="NCBIfam" id="NF006203">
    <property type="entry name" value="PRK08327.1"/>
    <property type="match status" value="1"/>
</dbReference>
<evidence type="ECO:0000313" key="7">
    <source>
        <dbReference type="EMBL" id="TGZ83674.1"/>
    </source>
</evidence>
<protein>
    <submittedName>
        <fullName evidence="7">Thiamine diphosphate-binding protein</fullName>
    </submittedName>
</protein>
<evidence type="ECO:0000259" key="5">
    <source>
        <dbReference type="Pfam" id="PF02775"/>
    </source>
</evidence>
<evidence type="ECO:0000256" key="3">
    <source>
        <dbReference type="RuleBase" id="RU362132"/>
    </source>
</evidence>
<evidence type="ECO:0000259" key="4">
    <source>
        <dbReference type="Pfam" id="PF00205"/>
    </source>
</evidence>
<evidence type="ECO:0000256" key="1">
    <source>
        <dbReference type="ARBA" id="ARBA00007812"/>
    </source>
</evidence>
<dbReference type="CDD" id="cd07035">
    <property type="entry name" value="TPP_PYR_POX_like"/>
    <property type="match status" value="1"/>
</dbReference>
<evidence type="ECO:0000259" key="6">
    <source>
        <dbReference type="Pfam" id="PF02776"/>
    </source>
</evidence>
<dbReference type="Gene3D" id="3.40.50.1220">
    <property type="entry name" value="TPP-binding domain"/>
    <property type="match status" value="1"/>
</dbReference>
<dbReference type="GO" id="GO:0003984">
    <property type="term" value="F:acetolactate synthase activity"/>
    <property type="evidence" value="ECO:0007669"/>
    <property type="project" value="TreeGrafter"/>
</dbReference>
<dbReference type="SUPFAM" id="SSF52467">
    <property type="entry name" value="DHS-like NAD/FAD-binding domain"/>
    <property type="match status" value="1"/>
</dbReference>
<accession>A0A4S2N3Z1</accession>
<dbReference type="Proteomes" id="UP000298138">
    <property type="component" value="Unassembled WGS sequence"/>
</dbReference>
<name>A0A4S2N3Z1_9PEZI</name>
<sequence length="580" mass="62532">MYTASFAFFEALWEAGVTHCFVNLGSDHPSILEAMVKGQRETPDKFPTIVTCPNEMVALSAAHGMALATGKAQAVIVHVDVGTQGLAAAVHNASMGRVPVLIFAGLSPFTIEGEMRGSRTEFIHWVQDVHDQKAIVAQYCRFSGEIKTGRNIKQMVNRALSFARSDPKGPVYLVGAREIMEEDIEPYNLDQSNWSAVGSAALPEDAVKTIGDALARAKNPLVVTGYAGRSEGAVEGMIELADRTGARVIDSLGSDVNLPADHRSYLGVLFGVSKHIEEADVILLLDVDVPWINTRCKPSSEAEIHHIDVDPLKQQMPVFYVDAKTRHRGDAGTVLRQINAYLKSKNVTISDDRLKQLNEEYERRQQELTIQARPREDGALSCHYLCASLRKAIPEDAVVMCEAVTNTAIVIDHLRLTRPNTLFNSGAGGLGWFGGAAVGAKMGLDAITPKGQKSPFVVAIVGDGTFLFGVPGSFYWMARRYNVPFLTIVLNNSGWNAPRKSAQLVHPAGFTASATNRELNISLDPSPDYAGIAKAAAGGDLWAGTVKSVDELESKLKEAVAAVESGQSAVLDAYIVGSGF</sequence>
<dbReference type="OrthoDB" id="2867507at2759"/>
<dbReference type="InterPro" id="IPR045229">
    <property type="entry name" value="TPP_enz"/>
</dbReference>
<dbReference type="GO" id="GO:0005948">
    <property type="term" value="C:acetolactate synthase complex"/>
    <property type="evidence" value="ECO:0007669"/>
    <property type="project" value="TreeGrafter"/>
</dbReference>
<dbReference type="InParanoid" id="A0A4S2N3Z1"/>
<organism evidence="7 8">
    <name type="scientific">Ascodesmis nigricans</name>
    <dbReference type="NCBI Taxonomy" id="341454"/>
    <lineage>
        <taxon>Eukaryota</taxon>
        <taxon>Fungi</taxon>
        <taxon>Dikarya</taxon>
        <taxon>Ascomycota</taxon>
        <taxon>Pezizomycotina</taxon>
        <taxon>Pezizomycetes</taxon>
        <taxon>Pezizales</taxon>
        <taxon>Ascodesmidaceae</taxon>
        <taxon>Ascodesmis</taxon>
    </lineage>
</organism>